<dbReference type="SUPFAM" id="SSF50630">
    <property type="entry name" value="Acid proteases"/>
    <property type="match status" value="1"/>
</dbReference>
<dbReference type="InterPro" id="IPR033121">
    <property type="entry name" value="PEPTIDASE_A1"/>
</dbReference>
<dbReference type="InterPro" id="IPR021109">
    <property type="entry name" value="Peptidase_aspartic_dom_sf"/>
</dbReference>
<dbReference type="GO" id="GO:0004190">
    <property type="term" value="F:aspartic-type endopeptidase activity"/>
    <property type="evidence" value="ECO:0007669"/>
    <property type="project" value="InterPro"/>
</dbReference>
<keyword evidence="3" id="KW-0472">Membrane</keyword>
<dbReference type="Proteomes" id="UP000735302">
    <property type="component" value="Unassembled WGS sequence"/>
</dbReference>
<feature type="domain" description="Peptidase A1" evidence="4">
    <location>
        <begin position="1"/>
        <end position="288"/>
    </location>
</feature>
<feature type="transmembrane region" description="Helical" evidence="3">
    <location>
        <begin position="25"/>
        <end position="49"/>
    </location>
</feature>
<name>A0AAV4CY43_9GAST</name>
<keyword evidence="6" id="KW-1185">Reference proteome</keyword>
<protein>
    <submittedName>
        <fullName evidence="5">Cathepsin d</fullName>
    </submittedName>
</protein>
<accession>A0AAV4CY43</accession>
<dbReference type="PROSITE" id="PS51767">
    <property type="entry name" value="PEPTIDASE_A1"/>
    <property type="match status" value="1"/>
</dbReference>
<organism evidence="5 6">
    <name type="scientific">Plakobranchus ocellatus</name>
    <dbReference type="NCBI Taxonomy" id="259542"/>
    <lineage>
        <taxon>Eukaryota</taxon>
        <taxon>Metazoa</taxon>
        <taxon>Spiralia</taxon>
        <taxon>Lophotrochozoa</taxon>
        <taxon>Mollusca</taxon>
        <taxon>Gastropoda</taxon>
        <taxon>Heterobranchia</taxon>
        <taxon>Euthyneura</taxon>
        <taxon>Panpulmonata</taxon>
        <taxon>Sacoglossa</taxon>
        <taxon>Placobranchoidea</taxon>
        <taxon>Plakobranchidae</taxon>
        <taxon>Plakobranchus</taxon>
    </lineage>
</organism>
<keyword evidence="3" id="KW-0812">Transmembrane</keyword>
<dbReference type="PANTHER" id="PTHR47966:SF51">
    <property type="entry name" value="BETA-SITE APP-CLEAVING ENZYME, ISOFORM A-RELATED"/>
    <property type="match status" value="1"/>
</dbReference>
<evidence type="ECO:0000259" key="4">
    <source>
        <dbReference type="PROSITE" id="PS51767"/>
    </source>
</evidence>
<dbReference type="InterPro" id="IPR001461">
    <property type="entry name" value="Aspartic_peptidase_A1"/>
</dbReference>
<gene>
    <name evidence="5" type="ORF">PoB_006326100</name>
</gene>
<dbReference type="PRINTS" id="PR00792">
    <property type="entry name" value="PEPSIN"/>
</dbReference>
<evidence type="ECO:0000256" key="2">
    <source>
        <dbReference type="PIRSR" id="PIRSR601461-2"/>
    </source>
</evidence>
<sequence length="292" mass="32753">MAKAVDAAATEIEYFSRNENDCVEVVAVVAVVVMVIVLTMVVGALAVLIGDIEVPSQVFGEATFVSDLFDRLKIDGVVGLGFRDIAKRDKPNVFDNMVSQGLVQAPVFSFYMNRMEADDRQSRLMLGGVNPEYYTGDFIYVNLTARHKWQFKMDRVQLFSGMENFSENGCQAEMDSTSTMIIGPRRDVIPLNIKLGGRPVSMPGPYEMFEFDCSSLDNLPAVEFIINGKKLSLSSEDYVIKMDGRCLSGFASRKGMLRDGQRFWRLGNVFMRGFYTQFDKGNRRIGFAQAKH</sequence>
<proteinExistence type="inferred from homology"/>
<dbReference type="GO" id="GO:0006508">
    <property type="term" value="P:proteolysis"/>
    <property type="evidence" value="ECO:0007669"/>
    <property type="project" value="InterPro"/>
</dbReference>
<comment type="caution">
    <text evidence="5">The sequence shown here is derived from an EMBL/GenBank/DDBJ whole genome shotgun (WGS) entry which is preliminary data.</text>
</comment>
<comment type="similarity">
    <text evidence="1">Belongs to the peptidase A1 family.</text>
</comment>
<keyword evidence="3" id="KW-1133">Transmembrane helix</keyword>
<feature type="disulfide bond" evidence="2">
    <location>
        <begin position="213"/>
        <end position="246"/>
    </location>
</feature>
<evidence type="ECO:0000313" key="5">
    <source>
        <dbReference type="EMBL" id="GFO36756.1"/>
    </source>
</evidence>
<evidence type="ECO:0000313" key="6">
    <source>
        <dbReference type="Proteomes" id="UP000735302"/>
    </source>
</evidence>
<dbReference type="Pfam" id="PF00026">
    <property type="entry name" value="Asp"/>
    <property type="match status" value="1"/>
</dbReference>
<reference evidence="5 6" key="1">
    <citation type="journal article" date="2021" name="Elife">
        <title>Chloroplast acquisition without the gene transfer in kleptoplastic sea slugs, Plakobranchus ocellatus.</title>
        <authorList>
            <person name="Maeda T."/>
            <person name="Takahashi S."/>
            <person name="Yoshida T."/>
            <person name="Shimamura S."/>
            <person name="Takaki Y."/>
            <person name="Nagai Y."/>
            <person name="Toyoda A."/>
            <person name="Suzuki Y."/>
            <person name="Arimoto A."/>
            <person name="Ishii H."/>
            <person name="Satoh N."/>
            <person name="Nishiyama T."/>
            <person name="Hasebe M."/>
            <person name="Maruyama T."/>
            <person name="Minagawa J."/>
            <person name="Obokata J."/>
            <person name="Shigenobu S."/>
        </authorList>
    </citation>
    <scope>NUCLEOTIDE SEQUENCE [LARGE SCALE GENOMIC DNA]</scope>
</reference>
<dbReference type="AlphaFoldDB" id="A0AAV4CY43"/>
<dbReference type="EMBL" id="BLXT01007137">
    <property type="protein sequence ID" value="GFO36756.1"/>
    <property type="molecule type" value="Genomic_DNA"/>
</dbReference>
<dbReference type="Gene3D" id="2.40.70.10">
    <property type="entry name" value="Acid Proteases"/>
    <property type="match status" value="1"/>
</dbReference>
<evidence type="ECO:0000256" key="3">
    <source>
        <dbReference type="SAM" id="Phobius"/>
    </source>
</evidence>
<dbReference type="PANTHER" id="PTHR47966">
    <property type="entry name" value="BETA-SITE APP-CLEAVING ENZYME, ISOFORM A-RELATED"/>
    <property type="match status" value="1"/>
</dbReference>
<evidence type="ECO:0000256" key="1">
    <source>
        <dbReference type="ARBA" id="ARBA00007447"/>
    </source>
</evidence>
<keyword evidence="2" id="KW-1015">Disulfide bond</keyword>